<accession>L0A9V3</accession>
<dbReference type="InterPro" id="IPR056729">
    <property type="entry name" value="GMPPB_C"/>
</dbReference>
<dbReference type="InterPro" id="IPR005908">
    <property type="entry name" value="G1P_thy_trans_l"/>
</dbReference>
<reference evidence="4" key="1">
    <citation type="submission" date="2012-03" db="EMBL/GenBank/DDBJ databases">
        <title>Complete genome of Caldisphaera lagunensis DSM 15908.</title>
        <authorList>
            <person name="Lucas S."/>
            <person name="Copeland A."/>
            <person name="Lapidus A."/>
            <person name="Glavina del Rio T."/>
            <person name="Dalin E."/>
            <person name="Tice H."/>
            <person name="Bruce D."/>
            <person name="Goodwin L."/>
            <person name="Pitluck S."/>
            <person name="Peters L."/>
            <person name="Mikhailova N."/>
            <person name="Teshima H."/>
            <person name="Kyrpides N."/>
            <person name="Mavromatis K."/>
            <person name="Ivanova N."/>
            <person name="Brettin T."/>
            <person name="Detter J.C."/>
            <person name="Han C."/>
            <person name="Larimer F."/>
            <person name="Land M."/>
            <person name="Hauser L."/>
            <person name="Markowitz V."/>
            <person name="Cheng J.-F."/>
            <person name="Hugenholtz P."/>
            <person name="Woyke T."/>
            <person name="Wu D."/>
            <person name="Spring S."/>
            <person name="Schroeder M."/>
            <person name="Brambilla E."/>
            <person name="Klenk H.-P."/>
            <person name="Eisen J.A."/>
        </authorList>
    </citation>
    <scope>NUCLEOTIDE SEQUENCE [LARGE SCALE GENOMIC DNA]</scope>
    <source>
        <strain evidence="4">DSM 15908 / JCM 11604 / IC-154</strain>
    </source>
</reference>
<dbReference type="InterPro" id="IPR029044">
    <property type="entry name" value="Nucleotide-diphossugar_trans"/>
</dbReference>
<dbReference type="STRING" id="1056495.Calag_0942"/>
<evidence type="ECO:0000313" key="3">
    <source>
        <dbReference type="EMBL" id="AFZ70673.1"/>
    </source>
</evidence>
<dbReference type="InterPro" id="IPR005835">
    <property type="entry name" value="NTP_transferase_dom"/>
</dbReference>
<dbReference type="Gene3D" id="3.90.550.10">
    <property type="entry name" value="Spore Coat Polysaccharide Biosynthesis Protein SpsA, Chain A"/>
    <property type="match status" value="1"/>
</dbReference>
<dbReference type="PANTHER" id="PTHR42883">
    <property type="entry name" value="GLUCOSE-1-PHOSPHATE THYMIDYLTRANSFERASE"/>
    <property type="match status" value="1"/>
</dbReference>
<evidence type="ECO:0000259" key="2">
    <source>
        <dbReference type="Pfam" id="PF25087"/>
    </source>
</evidence>
<gene>
    <name evidence="3" type="ordered locus">Calag_0942</name>
</gene>
<feature type="domain" description="Nucleotidyl transferase" evidence="1">
    <location>
        <begin position="2"/>
        <end position="236"/>
    </location>
</feature>
<evidence type="ECO:0000259" key="1">
    <source>
        <dbReference type="Pfam" id="PF00483"/>
    </source>
</evidence>
<protein>
    <submittedName>
        <fullName evidence="3">Glucose-1-phosphate thymidylylransferase, long form</fullName>
    </submittedName>
</protein>
<proteinExistence type="predicted"/>
<dbReference type="AlphaFoldDB" id="L0A9V3"/>
<dbReference type="SUPFAM" id="SSF53448">
    <property type="entry name" value="Nucleotide-diphospho-sugar transferases"/>
    <property type="match status" value="1"/>
</dbReference>
<dbReference type="PANTHER" id="PTHR42883:SF2">
    <property type="entry name" value="THYMIDYLYLTRANSFERASE"/>
    <property type="match status" value="1"/>
</dbReference>
<dbReference type="eggNOG" id="arCOG00667">
    <property type="taxonomic scope" value="Archaea"/>
</dbReference>
<dbReference type="NCBIfam" id="TIGR01208">
    <property type="entry name" value="rmlA_long"/>
    <property type="match status" value="1"/>
</dbReference>
<dbReference type="HOGENOM" id="CLU_029499_0_1_2"/>
<dbReference type="GeneID" id="14212202"/>
<dbReference type="Gene3D" id="2.160.10.10">
    <property type="entry name" value="Hexapeptide repeat proteins"/>
    <property type="match status" value="1"/>
</dbReference>
<organism evidence="3 4">
    <name type="scientific">Caldisphaera lagunensis (strain DSM 15908 / JCM 11604 / ANMR 0165 / IC-154)</name>
    <dbReference type="NCBI Taxonomy" id="1056495"/>
    <lineage>
        <taxon>Archaea</taxon>
        <taxon>Thermoproteota</taxon>
        <taxon>Thermoprotei</taxon>
        <taxon>Acidilobales</taxon>
        <taxon>Caldisphaeraceae</taxon>
        <taxon>Caldisphaera</taxon>
    </lineage>
</organism>
<dbReference type="Proteomes" id="UP000010469">
    <property type="component" value="Chromosome"/>
</dbReference>
<keyword evidence="4" id="KW-1185">Reference proteome</keyword>
<dbReference type="OrthoDB" id="15372at2157"/>
<dbReference type="CDD" id="cd04189">
    <property type="entry name" value="G1P_TT_long"/>
    <property type="match status" value="1"/>
</dbReference>
<dbReference type="EMBL" id="CP003378">
    <property type="protein sequence ID" value="AFZ70673.1"/>
    <property type="molecule type" value="Genomic_DNA"/>
</dbReference>
<dbReference type="KEGG" id="clg:Calag_0942"/>
<name>L0A9V3_CALLD</name>
<dbReference type="Pfam" id="PF00483">
    <property type="entry name" value="NTP_transferase"/>
    <property type="match status" value="1"/>
</dbReference>
<dbReference type="InParanoid" id="L0A9V3"/>
<feature type="domain" description="Mannose-1-phosphate guanyltransferase C-terminal" evidence="2">
    <location>
        <begin position="272"/>
        <end position="338"/>
    </location>
</feature>
<sequence length="353" mass="39551">MKGIILHGGKGTRLRPLTFSGPKQLIPIANKPISHHVLDDLLNAGIKDIAIVLGNTYPESVVNYYKDGKQFNANITYIYQGEALGIAHAVLMAEEFVNEEPFIVYLGDNLLQYGISKYRKEFEENDYDAMVLLKEVDDPRSFGVAIVKDNKIIDLIEKPKEFISKLALTGIYFLKPSIFNIIKGLKPSKRGELEITDALSTMLKKGYKLGFSIVDGWWLDTGKKDDIILANQLILDEKIQKKISNSAIITNSNIGGRVEIDEKTIIENSIIRGPLIIGKNSEIRNSFIGSYTSVGNNVKIVNSEIENSIILDNTIIENVKRIEDSLIGRNSKIKENSRKVIKLHVSDYSEIEL</sequence>
<dbReference type="RefSeq" id="WP_015232570.1">
    <property type="nucleotide sequence ID" value="NC_019791.1"/>
</dbReference>
<evidence type="ECO:0000313" key="4">
    <source>
        <dbReference type="Proteomes" id="UP000010469"/>
    </source>
</evidence>
<dbReference type="Pfam" id="PF25087">
    <property type="entry name" value="GMPPB_C"/>
    <property type="match status" value="1"/>
</dbReference>
<dbReference type="FunCoup" id="L0A9V3">
    <property type="interactions" value="11"/>
</dbReference>